<keyword evidence="1" id="KW-0472">Membrane</keyword>
<feature type="transmembrane region" description="Helical" evidence="1">
    <location>
        <begin position="84"/>
        <end position="107"/>
    </location>
</feature>
<feature type="transmembrane region" description="Helical" evidence="1">
    <location>
        <begin position="12"/>
        <end position="33"/>
    </location>
</feature>
<sequence>MKKKKGIQISLIISLLAGIWLAYILFNGIFKYGELSNLFGEPFYYANHHITDYVLLLLIMSSITVYFVYQTYITRDEKGNIKYLKMLIISIIQSVLEFSVYFILFFLENDVLSTSYQVFAWYNAYDFIKIAYYLFCFSFLLKIIIIIKSMKMEEPHNYLDDEKLKYRSKSIIVGYGLLLVILYIFPSFAIKREIILNIPFEEQMRFVGYNGEGNMIFDDDNGFFSFNEYYVWEETKDMNEVLKSCYASSGDAEIISNNNGKLKNGDKVDIRWKEKTENTESELNIKINSEISTYTVEGLPEKVLFEDLTDSQRDAVEAILGEYINSEEWDNDMMSKLDVDHENYEIESVDKLMIVDSEYLYDNSLPNDNILNKLYANNSSEEFNYSKGDIDEVLVYEIVLKHPTNDNKVYYYVGCNLSKLSGTIVNEQSLNDISMKTTLLTYSSTQMNYDSIVANESNNIIKIKTIYTYDIDTDKFPATWDSRQIMINGEVIAMPANISNFNDMGYDFNSSDKEKRLKSKDSVFSIELNNDDNEVITATLYNASDSEADIRDCTFLSLIVDENSGEVYLPGGFRIGSSIRDIRMLYGTPYDVIVDDSKEKLVYSSDWGMIDIDFNNGKLEQYKIVINFENAKLSNDNKDE</sequence>
<name>A0ABU0E2B4_9FIRM</name>
<protein>
    <submittedName>
        <fullName evidence="2">Uncharacterized protein</fullName>
    </submittedName>
</protein>
<comment type="caution">
    <text evidence="2">The sequence shown here is derived from an EMBL/GenBank/DDBJ whole genome shotgun (WGS) entry which is preliminary data.</text>
</comment>
<keyword evidence="3" id="KW-1185">Reference proteome</keyword>
<keyword evidence="1" id="KW-0812">Transmembrane</keyword>
<organism evidence="2 3">
    <name type="scientific">Breznakia pachnodae</name>
    <dbReference type="NCBI Taxonomy" id="265178"/>
    <lineage>
        <taxon>Bacteria</taxon>
        <taxon>Bacillati</taxon>
        <taxon>Bacillota</taxon>
        <taxon>Erysipelotrichia</taxon>
        <taxon>Erysipelotrichales</taxon>
        <taxon>Erysipelotrichaceae</taxon>
        <taxon>Breznakia</taxon>
    </lineage>
</organism>
<gene>
    <name evidence="2" type="ORF">J2S15_001593</name>
</gene>
<feature type="transmembrane region" description="Helical" evidence="1">
    <location>
        <begin position="127"/>
        <end position="150"/>
    </location>
</feature>
<accession>A0ABU0E2B4</accession>
<evidence type="ECO:0000256" key="1">
    <source>
        <dbReference type="SAM" id="Phobius"/>
    </source>
</evidence>
<proteinExistence type="predicted"/>
<dbReference type="Proteomes" id="UP001230220">
    <property type="component" value="Unassembled WGS sequence"/>
</dbReference>
<dbReference type="RefSeq" id="WP_307407058.1">
    <property type="nucleotide sequence ID" value="NZ_JAUSUR010000002.1"/>
</dbReference>
<evidence type="ECO:0000313" key="3">
    <source>
        <dbReference type="Proteomes" id="UP001230220"/>
    </source>
</evidence>
<keyword evidence="1" id="KW-1133">Transmembrane helix</keyword>
<reference evidence="2 3" key="1">
    <citation type="submission" date="2023-07" db="EMBL/GenBank/DDBJ databases">
        <title>Genomic Encyclopedia of Type Strains, Phase IV (KMG-IV): sequencing the most valuable type-strain genomes for metagenomic binning, comparative biology and taxonomic classification.</title>
        <authorList>
            <person name="Goeker M."/>
        </authorList>
    </citation>
    <scope>NUCLEOTIDE SEQUENCE [LARGE SCALE GENOMIC DNA]</scope>
    <source>
        <strain evidence="2 3">DSM 16784</strain>
    </source>
</reference>
<feature type="transmembrane region" description="Helical" evidence="1">
    <location>
        <begin position="171"/>
        <end position="190"/>
    </location>
</feature>
<evidence type="ECO:0000313" key="2">
    <source>
        <dbReference type="EMBL" id="MDQ0360848.1"/>
    </source>
</evidence>
<feature type="transmembrane region" description="Helical" evidence="1">
    <location>
        <begin position="53"/>
        <end position="72"/>
    </location>
</feature>
<dbReference type="EMBL" id="JAUSUR010000002">
    <property type="protein sequence ID" value="MDQ0360848.1"/>
    <property type="molecule type" value="Genomic_DNA"/>
</dbReference>